<dbReference type="PANTHER" id="PTHR13234">
    <property type="entry name" value="GAMMA-INTERFERON INDUCIBLE LYSOSOMAL THIOL REDUCTASE GILT"/>
    <property type="match status" value="1"/>
</dbReference>
<evidence type="ECO:0000256" key="6">
    <source>
        <dbReference type="SAM" id="SignalP"/>
    </source>
</evidence>
<dbReference type="PANTHER" id="PTHR13234:SF8">
    <property type="entry name" value="GAMMA-INTERFERON-INDUCIBLE LYSOSOMAL THIOL REDUCTASE"/>
    <property type="match status" value="1"/>
</dbReference>
<feature type="signal peptide" evidence="6">
    <location>
        <begin position="1"/>
        <end position="22"/>
    </location>
</feature>
<keyword evidence="5" id="KW-0325">Glycoprotein</keyword>
<dbReference type="GO" id="GO:0016671">
    <property type="term" value="F:oxidoreductase activity, acting on a sulfur group of donors, disulfide as acceptor"/>
    <property type="evidence" value="ECO:0007669"/>
    <property type="project" value="InterPro"/>
</dbReference>
<keyword evidence="4 6" id="KW-0732">Signal</keyword>
<accession>A0AAX4PB10</accession>
<evidence type="ECO:0000313" key="8">
    <source>
        <dbReference type="Proteomes" id="UP001472866"/>
    </source>
</evidence>
<evidence type="ECO:0000256" key="1">
    <source>
        <dbReference type="ARBA" id="ARBA00004613"/>
    </source>
</evidence>
<dbReference type="GO" id="GO:0005576">
    <property type="term" value="C:extracellular region"/>
    <property type="evidence" value="ECO:0007669"/>
    <property type="project" value="UniProtKB-SubCell"/>
</dbReference>
<feature type="chain" id="PRO_5043365735" evidence="6">
    <location>
        <begin position="23"/>
        <end position="250"/>
    </location>
</feature>
<evidence type="ECO:0000256" key="5">
    <source>
        <dbReference type="ARBA" id="ARBA00023180"/>
    </source>
</evidence>
<gene>
    <name evidence="7" type="ORF">HKI87_07g47310</name>
</gene>
<keyword evidence="3" id="KW-0964">Secreted</keyword>
<evidence type="ECO:0000256" key="4">
    <source>
        <dbReference type="ARBA" id="ARBA00022729"/>
    </source>
</evidence>
<protein>
    <submittedName>
        <fullName evidence="7">Gamma-interferon-inducible lysosomal thiol reductase</fullName>
    </submittedName>
</protein>
<evidence type="ECO:0000256" key="2">
    <source>
        <dbReference type="ARBA" id="ARBA00005679"/>
    </source>
</evidence>
<evidence type="ECO:0000313" key="7">
    <source>
        <dbReference type="EMBL" id="WZN63186.1"/>
    </source>
</evidence>
<sequence length="250" mass="27658">MLLRRGALVVLAALALAAQVAAVRDPSFRVHAPTNAEHNHEKVQVYYYMESLCPDCAKFGAGALSDAVDELSDLMDLYVVAYGNERYNETTDKYTCQHGPEECYMNLVENCLDFYSNDDYRNYYPFFKCADEIAASVFPNVDGVSAKIMAKCGSTLPGNLTPQDLDACAKDSLGETLIAISKYNTDTLDPPHTYVPWVVVDKKPIHLTFNNISAIVCDEWSRLNDASPPAQCSQFFEASEAVEEAGVCYL</sequence>
<dbReference type="EMBL" id="CP151507">
    <property type="protein sequence ID" value="WZN63186.1"/>
    <property type="molecule type" value="Genomic_DNA"/>
</dbReference>
<reference evidence="7 8" key="1">
    <citation type="submission" date="2024-03" db="EMBL/GenBank/DDBJ databases">
        <title>Complete genome sequence of the green alga Chloropicon roscoffensis RCC1871.</title>
        <authorList>
            <person name="Lemieux C."/>
            <person name="Pombert J.-F."/>
            <person name="Otis C."/>
            <person name="Turmel M."/>
        </authorList>
    </citation>
    <scope>NUCLEOTIDE SEQUENCE [LARGE SCALE GENOMIC DNA]</scope>
    <source>
        <strain evidence="7 8">RCC1871</strain>
    </source>
</reference>
<organism evidence="7 8">
    <name type="scientific">Chloropicon roscoffensis</name>
    <dbReference type="NCBI Taxonomy" id="1461544"/>
    <lineage>
        <taxon>Eukaryota</taxon>
        <taxon>Viridiplantae</taxon>
        <taxon>Chlorophyta</taxon>
        <taxon>Chloropicophyceae</taxon>
        <taxon>Chloropicales</taxon>
        <taxon>Chloropicaceae</taxon>
        <taxon>Chloropicon</taxon>
    </lineage>
</organism>
<dbReference type="AlphaFoldDB" id="A0AAX4PB10"/>
<keyword evidence="8" id="KW-1185">Reference proteome</keyword>
<evidence type="ECO:0000256" key="3">
    <source>
        <dbReference type="ARBA" id="ARBA00022525"/>
    </source>
</evidence>
<comment type="similarity">
    <text evidence="2">Belongs to the GILT family.</text>
</comment>
<dbReference type="Proteomes" id="UP001472866">
    <property type="component" value="Chromosome 07"/>
</dbReference>
<dbReference type="Pfam" id="PF03227">
    <property type="entry name" value="GILT"/>
    <property type="match status" value="1"/>
</dbReference>
<name>A0AAX4PB10_9CHLO</name>
<dbReference type="InterPro" id="IPR004911">
    <property type="entry name" value="Interferon-induced_GILT"/>
</dbReference>
<comment type="subcellular location">
    <subcellularLocation>
        <location evidence="1">Secreted</location>
    </subcellularLocation>
</comment>
<proteinExistence type="inferred from homology"/>